<reference evidence="2 3" key="1">
    <citation type="submission" date="2016-08" db="EMBL/GenBank/DDBJ databases">
        <authorList>
            <person name="Seilhamer J.J."/>
        </authorList>
    </citation>
    <scope>NUCLEOTIDE SEQUENCE [LARGE SCALE GENOMIC DNA]</scope>
    <source>
        <strain evidence="2 3">A37T2</strain>
    </source>
</reference>
<dbReference type="STRING" id="1335309.GA0116948_102212"/>
<organism evidence="2 3">
    <name type="scientific">Chitinophaga costaii</name>
    <dbReference type="NCBI Taxonomy" id="1335309"/>
    <lineage>
        <taxon>Bacteria</taxon>
        <taxon>Pseudomonadati</taxon>
        <taxon>Bacteroidota</taxon>
        <taxon>Chitinophagia</taxon>
        <taxon>Chitinophagales</taxon>
        <taxon>Chitinophagaceae</taxon>
        <taxon>Chitinophaga</taxon>
    </lineage>
</organism>
<evidence type="ECO:0000259" key="1">
    <source>
        <dbReference type="Pfam" id="PF01370"/>
    </source>
</evidence>
<evidence type="ECO:0000313" key="3">
    <source>
        <dbReference type="Proteomes" id="UP000242818"/>
    </source>
</evidence>
<dbReference type="EMBL" id="FMAR01000002">
    <property type="protein sequence ID" value="SCB96086.1"/>
    <property type="molecule type" value="Genomic_DNA"/>
</dbReference>
<feature type="domain" description="NAD-dependent epimerase/dehydratase" evidence="1">
    <location>
        <begin position="13"/>
        <end position="237"/>
    </location>
</feature>
<name>A0A1C4ANM7_9BACT</name>
<dbReference type="GO" id="GO:0005737">
    <property type="term" value="C:cytoplasm"/>
    <property type="evidence" value="ECO:0007669"/>
    <property type="project" value="TreeGrafter"/>
</dbReference>
<dbReference type="InterPro" id="IPR036291">
    <property type="entry name" value="NAD(P)-bd_dom_sf"/>
</dbReference>
<gene>
    <name evidence="2" type="ORF">GA0116948_102212</name>
</gene>
<accession>A0A1C4ANM7</accession>
<dbReference type="Pfam" id="PF01370">
    <property type="entry name" value="Epimerase"/>
    <property type="match status" value="1"/>
</dbReference>
<protein>
    <submittedName>
        <fullName evidence="2">Nucleoside-diphosphate-sugar epimerase</fullName>
    </submittedName>
</protein>
<dbReference type="GO" id="GO:0004029">
    <property type="term" value="F:aldehyde dehydrogenase (NAD+) activity"/>
    <property type="evidence" value="ECO:0007669"/>
    <property type="project" value="TreeGrafter"/>
</dbReference>
<dbReference type="Gene3D" id="3.40.50.720">
    <property type="entry name" value="NAD(P)-binding Rossmann-like Domain"/>
    <property type="match status" value="1"/>
</dbReference>
<dbReference type="InterPro" id="IPR001509">
    <property type="entry name" value="Epimerase_deHydtase"/>
</dbReference>
<dbReference type="PANTHER" id="PTHR48079">
    <property type="entry name" value="PROTEIN YEEZ"/>
    <property type="match status" value="1"/>
</dbReference>
<evidence type="ECO:0000313" key="2">
    <source>
        <dbReference type="EMBL" id="SCB96086.1"/>
    </source>
</evidence>
<dbReference type="Proteomes" id="UP000242818">
    <property type="component" value="Unassembled WGS sequence"/>
</dbReference>
<proteinExistence type="predicted"/>
<dbReference type="SUPFAM" id="SSF51735">
    <property type="entry name" value="NAD(P)-binding Rossmann-fold domains"/>
    <property type="match status" value="1"/>
</dbReference>
<dbReference type="AlphaFoldDB" id="A0A1C4ANM7"/>
<dbReference type="PANTHER" id="PTHR48079:SF6">
    <property type="entry name" value="NAD(P)-BINDING DOMAIN-CONTAINING PROTEIN-RELATED"/>
    <property type="match status" value="1"/>
</dbReference>
<sequence>MAPANKRRHLHMIFVTGGTGFLGSHLLRALVQAGKPVRALYRRDIPDHLHDIRHGVEWVKGDVLDVYSLEDALQNITHVYHAAATVSFQAGASTRMIHTNAEGTANVVNACLDAGVQKLLHVSSVAALGRSKTDAPIDEKADWEESKNNSAYAVSKYRSEIEVWRGIAEGLSAAIVNPSIILGTGYWNDGSGALIKNAWKEFPYYTSGTNGFVDVRDVVKAMIALMDSDITNKRFVVCAENWSYLDLFTQMANALQKKPPHIAVKPWLAEVVWRIEKIKSRITSKQPLITKETARSAQLKVTYNNERLLKALPGFSYTPLEQTIREICAAFLQEYGR</sequence>
<dbReference type="InterPro" id="IPR051783">
    <property type="entry name" value="NAD(P)-dependent_oxidoreduct"/>
</dbReference>
<keyword evidence="3" id="KW-1185">Reference proteome</keyword>